<dbReference type="AlphaFoldDB" id="A0A9D1MPI7"/>
<dbReference type="PANTHER" id="PTHR32322">
    <property type="entry name" value="INNER MEMBRANE TRANSPORTER"/>
    <property type="match status" value="1"/>
</dbReference>
<dbReference type="InterPro" id="IPR000620">
    <property type="entry name" value="EamA_dom"/>
</dbReference>
<evidence type="ECO:0000256" key="3">
    <source>
        <dbReference type="ARBA" id="ARBA00022692"/>
    </source>
</evidence>
<feature type="transmembrane region" description="Helical" evidence="6">
    <location>
        <begin position="12"/>
        <end position="32"/>
    </location>
</feature>
<dbReference type="InterPro" id="IPR050638">
    <property type="entry name" value="AA-Vitamin_Transporters"/>
</dbReference>
<feature type="transmembrane region" description="Helical" evidence="6">
    <location>
        <begin position="133"/>
        <end position="149"/>
    </location>
</feature>
<evidence type="ECO:0000313" key="9">
    <source>
        <dbReference type="Proteomes" id="UP000824099"/>
    </source>
</evidence>
<gene>
    <name evidence="8" type="ORF">IAB06_02490</name>
</gene>
<feature type="transmembrane region" description="Helical" evidence="6">
    <location>
        <begin position="102"/>
        <end position="121"/>
    </location>
</feature>
<dbReference type="GO" id="GO:0016020">
    <property type="term" value="C:membrane"/>
    <property type="evidence" value="ECO:0007669"/>
    <property type="project" value="UniProtKB-SubCell"/>
</dbReference>
<evidence type="ECO:0000259" key="7">
    <source>
        <dbReference type="Pfam" id="PF00892"/>
    </source>
</evidence>
<feature type="transmembrane region" description="Helical" evidence="6">
    <location>
        <begin position="38"/>
        <end position="57"/>
    </location>
</feature>
<name>A0A9D1MPI7_9FIRM</name>
<feature type="transmembrane region" description="Helical" evidence="6">
    <location>
        <begin position="161"/>
        <end position="178"/>
    </location>
</feature>
<feature type="transmembrane region" description="Helical" evidence="6">
    <location>
        <begin position="251"/>
        <end position="270"/>
    </location>
</feature>
<dbReference type="SUPFAM" id="SSF103481">
    <property type="entry name" value="Multidrug resistance efflux transporter EmrE"/>
    <property type="match status" value="2"/>
</dbReference>
<evidence type="ECO:0000256" key="4">
    <source>
        <dbReference type="ARBA" id="ARBA00022989"/>
    </source>
</evidence>
<keyword evidence="3 6" id="KW-0812">Transmembrane</keyword>
<dbReference type="Proteomes" id="UP000824099">
    <property type="component" value="Unassembled WGS sequence"/>
</dbReference>
<feature type="transmembrane region" description="Helical" evidence="6">
    <location>
        <begin position="78"/>
        <end position="96"/>
    </location>
</feature>
<keyword evidence="4 6" id="KW-1133">Transmembrane helix</keyword>
<dbReference type="InterPro" id="IPR037185">
    <property type="entry name" value="EmrE-like"/>
</dbReference>
<comment type="caution">
    <text evidence="8">The sequence shown here is derived from an EMBL/GenBank/DDBJ whole genome shotgun (WGS) entry which is preliminary data.</text>
</comment>
<evidence type="ECO:0000256" key="5">
    <source>
        <dbReference type="ARBA" id="ARBA00023136"/>
    </source>
</evidence>
<evidence type="ECO:0000256" key="6">
    <source>
        <dbReference type="SAM" id="Phobius"/>
    </source>
</evidence>
<feature type="domain" description="EamA" evidence="7">
    <location>
        <begin position="162"/>
        <end position="293"/>
    </location>
</feature>
<sequence length="296" mass="32981">MNGSADRKKGIILVLIGASLWGASGVAVQYLFENKQLDPTWLVTVRMFFAGFIMLFVEWLRGKDIWQPWRDYYYAKQILLFGVVGMMATQYTYYLAIHYGNAATATILQYLMPVIILGYSILSSKRLPQSKEVIAVVLAMVGTYMLITKGQWNTLAISDTVLFWGIASAFACAFYTVYPRELLFKFPSSWVIGWGMVVGSTVLMPFCLFEPVKGILDWQTFLAMAVVIFLGTIVAFYTYLESTKYIKASEVSALASLEPLTSVILSVGLLGVEFGLVDSLGIVCILGTVFILSRNK</sequence>
<proteinExistence type="inferred from homology"/>
<feature type="domain" description="EamA" evidence="7">
    <location>
        <begin position="9"/>
        <end position="147"/>
    </location>
</feature>
<evidence type="ECO:0000256" key="1">
    <source>
        <dbReference type="ARBA" id="ARBA00004141"/>
    </source>
</evidence>
<dbReference type="PANTHER" id="PTHR32322:SF2">
    <property type="entry name" value="EAMA DOMAIN-CONTAINING PROTEIN"/>
    <property type="match status" value="1"/>
</dbReference>
<organism evidence="8 9">
    <name type="scientific">Candidatus Avacidaminococcus intestinavium</name>
    <dbReference type="NCBI Taxonomy" id="2840684"/>
    <lineage>
        <taxon>Bacteria</taxon>
        <taxon>Bacillati</taxon>
        <taxon>Bacillota</taxon>
        <taxon>Negativicutes</taxon>
        <taxon>Acidaminococcales</taxon>
        <taxon>Acidaminococcaceae</taxon>
        <taxon>Acidaminococcaceae incertae sedis</taxon>
        <taxon>Candidatus Avacidaminococcus</taxon>
    </lineage>
</organism>
<evidence type="ECO:0000313" key="8">
    <source>
        <dbReference type="EMBL" id="HIU63900.1"/>
    </source>
</evidence>
<protein>
    <submittedName>
        <fullName evidence="8">EamA family transporter</fullName>
    </submittedName>
</protein>
<evidence type="ECO:0000256" key="2">
    <source>
        <dbReference type="ARBA" id="ARBA00007362"/>
    </source>
</evidence>
<dbReference type="Pfam" id="PF00892">
    <property type="entry name" value="EamA"/>
    <property type="match status" value="2"/>
</dbReference>
<reference evidence="8" key="2">
    <citation type="journal article" date="2021" name="PeerJ">
        <title>Extensive microbial diversity within the chicken gut microbiome revealed by metagenomics and culture.</title>
        <authorList>
            <person name="Gilroy R."/>
            <person name="Ravi A."/>
            <person name="Getino M."/>
            <person name="Pursley I."/>
            <person name="Horton D.L."/>
            <person name="Alikhan N.F."/>
            <person name="Baker D."/>
            <person name="Gharbi K."/>
            <person name="Hall N."/>
            <person name="Watson M."/>
            <person name="Adriaenssens E.M."/>
            <person name="Foster-Nyarko E."/>
            <person name="Jarju S."/>
            <person name="Secka A."/>
            <person name="Antonio M."/>
            <person name="Oren A."/>
            <person name="Chaudhuri R.R."/>
            <person name="La Ragione R."/>
            <person name="Hildebrand F."/>
            <person name="Pallen M.J."/>
        </authorList>
    </citation>
    <scope>NUCLEOTIDE SEQUENCE</scope>
    <source>
        <strain evidence="8">CHK160-1198</strain>
    </source>
</reference>
<dbReference type="EMBL" id="DVNI01000036">
    <property type="protein sequence ID" value="HIU63900.1"/>
    <property type="molecule type" value="Genomic_DNA"/>
</dbReference>
<comment type="subcellular location">
    <subcellularLocation>
        <location evidence="1">Membrane</location>
        <topology evidence="1">Multi-pass membrane protein</topology>
    </subcellularLocation>
</comment>
<comment type="similarity">
    <text evidence="2">Belongs to the EamA transporter family.</text>
</comment>
<accession>A0A9D1MPI7</accession>
<keyword evidence="5 6" id="KW-0472">Membrane</keyword>
<feature type="transmembrane region" description="Helical" evidence="6">
    <location>
        <begin position="218"/>
        <end position="239"/>
    </location>
</feature>
<feature type="transmembrane region" description="Helical" evidence="6">
    <location>
        <begin position="190"/>
        <end position="212"/>
    </location>
</feature>
<reference evidence="8" key="1">
    <citation type="submission" date="2020-10" db="EMBL/GenBank/DDBJ databases">
        <authorList>
            <person name="Gilroy R."/>
        </authorList>
    </citation>
    <scope>NUCLEOTIDE SEQUENCE</scope>
    <source>
        <strain evidence="8">CHK160-1198</strain>
    </source>
</reference>
<feature type="transmembrane region" description="Helical" evidence="6">
    <location>
        <begin position="276"/>
        <end position="293"/>
    </location>
</feature>